<gene>
    <name evidence="8" type="ORF">JF922_01955</name>
</gene>
<feature type="transmembrane region" description="Helical" evidence="7">
    <location>
        <begin position="327"/>
        <end position="350"/>
    </location>
</feature>
<feature type="transmembrane region" description="Helical" evidence="7">
    <location>
        <begin position="34"/>
        <end position="54"/>
    </location>
</feature>
<dbReference type="CDD" id="cd06173">
    <property type="entry name" value="MFS_MefA_like"/>
    <property type="match status" value="1"/>
</dbReference>
<feature type="transmembrane region" description="Helical" evidence="7">
    <location>
        <begin position="129"/>
        <end position="152"/>
    </location>
</feature>
<sequence length="406" mass="41856">MARLAGAILVSSIGDPFSQTVSLVLLYQATHTPLAIAAAFGAEMLGVLTVGGLIGAVSDRVDRRRLIVRLEWIRFLVVVSLPLVTSISILLLYPSLFLLAGIEALVQPSRQAAVPELVSPGEVGAANSLLMTAVMVARAAGFAIAGFALAHVSDPRPLYFVDAFTFAAAALLVGTLHGMGGGIVTTKLRGGVRGAWTVPGVRPFLVVAAAMALFVGMLNPALLPAAYALSSNGPTAFTQLETCLIGGSLVGSVIAGRIQPGKRSLGLAISVWLFAMGVFAVGLSPSFLIAGVAVAISGVGNLMYSVANTSALMEAAVSTNRGVVMAARFTVTQASNVLGLAIGAAAIGWLGPLRAFSGFGLGLLLVAAIYTAFLAARAHARWDTMRGDRGHAQPDRDWQGKGEERL</sequence>
<feature type="transmembrane region" description="Helical" evidence="7">
    <location>
        <begin position="159"/>
        <end position="184"/>
    </location>
</feature>
<dbReference type="AlphaFoldDB" id="A0A934N7D7"/>
<dbReference type="PANTHER" id="PTHR23513:SF11">
    <property type="entry name" value="STAPHYLOFERRIN A TRANSPORTER"/>
    <property type="match status" value="1"/>
</dbReference>
<evidence type="ECO:0000256" key="5">
    <source>
        <dbReference type="ARBA" id="ARBA00023136"/>
    </source>
</evidence>
<accession>A0A934N7D7</accession>
<keyword evidence="5 7" id="KW-0472">Membrane</keyword>
<dbReference type="InterPro" id="IPR036259">
    <property type="entry name" value="MFS_trans_sf"/>
</dbReference>
<evidence type="ECO:0000256" key="3">
    <source>
        <dbReference type="ARBA" id="ARBA00022692"/>
    </source>
</evidence>
<dbReference type="PANTHER" id="PTHR23513">
    <property type="entry name" value="INTEGRAL MEMBRANE EFFLUX PROTEIN-RELATED"/>
    <property type="match status" value="1"/>
</dbReference>
<protein>
    <submittedName>
        <fullName evidence="8">MFS transporter</fullName>
    </submittedName>
</protein>
<proteinExistence type="predicted"/>
<comment type="subcellular location">
    <subcellularLocation>
        <location evidence="1">Cell membrane</location>
        <topology evidence="1">Multi-pass membrane protein</topology>
    </subcellularLocation>
</comment>
<keyword evidence="2" id="KW-1003">Cell membrane</keyword>
<keyword evidence="9" id="KW-1185">Reference proteome</keyword>
<evidence type="ECO:0000256" key="4">
    <source>
        <dbReference type="ARBA" id="ARBA00022989"/>
    </source>
</evidence>
<dbReference type="Proteomes" id="UP000612893">
    <property type="component" value="Unassembled WGS sequence"/>
</dbReference>
<evidence type="ECO:0000313" key="8">
    <source>
        <dbReference type="EMBL" id="MBJ7596838.1"/>
    </source>
</evidence>
<evidence type="ECO:0000256" key="2">
    <source>
        <dbReference type="ARBA" id="ARBA00022475"/>
    </source>
</evidence>
<feature type="transmembrane region" description="Helical" evidence="7">
    <location>
        <begin position="287"/>
        <end position="307"/>
    </location>
</feature>
<feature type="transmembrane region" description="Helical" evidence="7">
    <location>
        <begin position="204"/>
        <end position="229"/>
    </location>
</feature>
<keyword evidence="4 7" id="KW-1133">Transmembrane helix</keyword>
<evidence type="ECO:0000256" key="6">
    <source>
        <dbReference type="SAM" id="MobiDB-lite"/>
    </source>
</evidence>
<dbReference type="InterPro" id="IPR011701">
    <property type="entry name" value="MFS"/>
</dbReference>
<comment type="caution">
    <text evidence="8">The sequence shown here is derived from an EMBL/GenBank/DDBJ whole genome shotgun (WGS) entry which is preliminary data.</text>
</comment>
<feature type="transmembrane region" description="Helical" evidence="7">
    <location>
        <begin position="356"/>
        <end position="376"/>
    </location>
</feature>
<dbReference type="RefSeq" id="WP_338198671.1">
    <property type="nucleotide sequence ID" value="NZ_JAEKNR010000024.1"/>
</dbReference>
<dbReference type="SUPFAM" id="SSF103473">
    <property type="entry name" value="MFS general substrate transporter"/>
    <property type="match status" value="1"/>
</dbReference>
<evidence type="ECO:0000256" key="1">
    <source>
        <dbReference type="ARBA" id="ARBA00004651"/>
    </source>
</evidence>
<evidence type="ECO:0000256" key="7">
    <source>
        <dbReference type="SAM" id="Phobius"/>
    </source>
</evidence>
<dbReference type="GO" id="GO:0005886">
    <property type="term" value="C:plasma membrane"/>
    <property type="evidence" value="ECO:0007669"/>
    <property type="project" value="UniProtKB-SubCell"/>
</dbReference>
<reference evidence="8" key="1">
    <citation type="submission" date="2020-10" db="EMBL/GenBank/DDBJ databases">
        <title>Ca. Dormibacterota MAGs.</title>
        <authorList>
            <person name="Montgomery K."/>
        </authorList>
    </citation>
    <scope>NUCLEOTIDE SEQUENCE [LARGE SCALE GENOMIC DNA]</scope>
    <source>
        <strain evidence="8">SC8812_S17_10</strain>
    </source>
</reference>
<dbReference type="EMBL" id="JAEKNR010000024">
    <property type="protein sequence ID" value="MBJ7596838.1"/>
    <property type="molecule type" value="Genomic_DNA"/>
</dbReference>
<keyword evidence="3 7" id="KW-0812">Transmembrane</keyword>
<feature type="transmembrane region" description="Helical" evidence="7">
    <location>
        <begin position="75"/>
        <end position="100"/>
    </location>
</feature>
<organism evidence="8 9">
    <name type="scientific">Candidatus Nephthysia bennettiae</name>
    <dbReference type="NCBI Taxonomy" id="3127016"/>
    <lineage>
        <taxon>Bacteria</taxon>
        <taxon>Bacillati</taxon>
        <taxon>Candidatus Dormiibacterota</taxon>
        <taxon>Candidatus Dormibacteria</taxon>
        <taxon>Candidatus Dormibacterales</taxon>
        <taxon>Candidatus Dormibacteraceae</taxon>
        <taxon>Candidatus Nephthysia</taxon>
    </lineage>
</organism>
<feature type="region of interest" description="Disordered" evidence="6">
    <location>
        <begin position="385"/>
        <end position="406"/>
    </location>
</feature>
<evidence type="ECO:0000313" key="9">
    <source>
        <dbReference type="Proteomes" id="UP000612893"/>
    </source>
</evidence>
<name>A0A934N7D7_9BACT</name>
<feature type="transmembrane region" description="Helical" evidence="7">
    <location>
        <begin position="264"/>
        <end position="281"/>
    </location>
</feature>
<dbReference type="Gene3D" id="1.20.1250.20">
    <property type="entry name" value="MFS general substrate transporter like domains"/>
    <property type="match status" value="2"/>
</dbReference>
<dbReference type="Pfam" id="PF07690">
    <property type="entry name" value="MFS_1"/>
    <property type="match status" value="1"/>
</dbReference>